<name>A0A5J5II59_9BACT</name>
<evidence type="ECO:0000313" key="9">
    <source>
        <dbReference type="EMBL" id="KAA9038740.1"/>
    </source>
</evidence>
<organism evidence="9 10">
    <name type="scientific">Ginsengibacter hankyongi</name>
    <dbReference type="NCBI Taxonomy" id="2607284"/>
    <lineage>
        <taxon>Bacteria</taxon>
        <taxon>Pseudomonadati</taxon>
        <taxon>Bacteroidota</taxon>
        <taxon>Chitinophagia</taxon>
        <taxon>Chitinophagales</taxon>
        <taxon>Chitinophagaceae</taxon>
        <taxon>Ginsengibacter</taxon>
    </lineage>
</organism>
<dbReference type="SUPFAM" id="SSF48452">
    <property type="entry name" value="TPR-like"/>
    <property type="match status" value="1"/>
</dbReference>
<dbReference type="EMBL" id="VYQF01000003">
    <property type="protein sequence ID" value="KAA9038740.1"/>
    <property type="molecule type" value="Genomic_DNA"/>
</dbReference>
<dbReference type="InterPro" id="IPR012944">
    <property type="entry name" value="SusD_RagB_dom"/>
</dbReference>
<evidence type="ECO:0000256" key="6">
    <source>
        <dbReference type="SAM" id="SignalP"/>
    </source>
</evidence>
<evidence type="ECO:0000256" key="4">
    <source>
        <dbReference type="ARBA" id="ARBA00023136"/>
    </source>
</evidence>
<evidence type="ECO:0000256" key="2">
    <source>
        <dbReference type="ARBA" id="ARBA00006275"/>
    </source>
</evidence>
<dbReference type="Pfam" id="PF14322">
    <property type="entry name" value="SusD-like_3"/>
    <property type="match status" value="1"/>
</dbReference>
<proteinExistence type="inferred from homology"/>
<dbReference type="Pfam" id="PF07980">
    <property type="entry name" value="SusD_RagB"/>
    <property type="match status" value="1"/>
</dbReference>
<feature type="chain" id="PRO_5023903816" evidence="6">
    <location>
        <begin position="21"/>
        <end position="452"/>
    </location>
</feature>
<evidence type="ECO:0000313" key="10">
    <source>
        <dbReference type="Proteomes" id="UP000326903"/>
    </source>
</evidence>
<dbReference type="Gene3D" id="1.25.40.390">
    <property type="match status" value="1"/>
</dbReference>
<evidence type="ECO:0000256" key="1">
    <source>
        <dbReference type="ARBA" id="ARBA00004442"/>
    </source>
</evidence>
<accession>A0A5J5II59</accession>
<evidence type="ECO:0000256" key="3">
    <source>
        <dbReference type="ARBA" id="ARBA00022729"/>
    </source>
</evidence>
<feature type="domain" description="SusD-like N-terminal" evidence="8">
    <location>
        <begin position="21"/>
        <end position="221"/>
    </location>
</feature>
<keyword evidence="3 6" id="KW-0732">Signal</keyword>
<keyword evidence="4" id="KW-0472">Membrane</keyword>
<keyword evidence="10" id="KW-1185">Reference proteome</keyword>
<gene>
    <name evidence="9" type="ORF">FW778_14445</name>
</gene>
<dbReference type="GO" id="GO:0009279">
    <property type="term" value="C:cell outer membrane"/>
    <property type="evidence" value="ECO:0007669"/>
    <property type="project" value="UniProtKB-SubCell"/>
</dbReference>
<sequence length="452" mass="51046">MKTIKILLLLLAVTSLGSCKKYLDAKPDQALATPSTLQDLQELLDYYGLNTQFPNGTEILADNYYLTFPNWSSIFRVNQRDYYIWKPNSNNDLEWNQPYTNIYTCNLVLETLKKISYAESDQPVADHIQGTALFLRGSYFYSLAQLFAKAYDKTTATTDPGIPLRLSTDVTQKSTRASLEETYRQIIKDFKQAVSLVPVNVSIKTKPSKAAAYGALARTYLAMQDYSNAALYADSCLDLYNTLIDYNSLNSTAPIPFSRFNDEVIFHATAYAVQPLAPKICKIDSNLYNSYDTNDLRKVIFFKSNGNGTYGFKGDYDGSSNNGNGHSFTGIVTDEQYLILAECDARLGKTSDALHYLNALLEKRWRSGEFIAVTVTDHTALLTLILKERRKELLFRALRLTDLKRLNKDLNYQVTVYRNLNGTVYILPPNDNRYVALIPKTVIGISGMQQNP</sequence>
<comment type="caution">
    <text evidence="9">The sequence shown here is derived from an EMBL/GenBank/DDBJ whole genome shotgun (WGS) entry which is preliminary data.</text>
</comment>
<dbReference type="RefSeq" id="WP_150415461.1">
    <property type="nucleotide sequence ID" value="NZ_VYQF01000003.1"/>
</dbReference>
<reference evidence="9 10" key="1">
    <citation type="submission" date="2019-09" db="EMBL/GenBank/DDBJ databases">
        <title>Draft genome sequence of Ginsengibacter sp. BR5-29.</title>
        <authorList>
            <person name="Im W.-T."/>
        </authorList>
    </citation>
    <scope>NUCLEOTIDE SEQUENCE [LARGE SCALE GENOMIC DNA]</scope>
    <source>
        <strain evidence="9 10">BR5-29</strain>
    </source>
</reference>
<evidence type="ECO:0000256" key="5">
    <source>
        <dbReference type="ARBA" id="ARBA00023237"/>
    </source>
</evidence>
<dbReference type="Proteomes" id="UP000326903">
    <property type="component" value="Unassembled WGS sequence"/>
</dbReference>
<evidence type="ECO:0000259" key="8">
    <source>
        <dbReference type="Pfam" id="PF14322"/>
    </source>
</evidence>
<dbReference type="PROSITE" id="PS51257">
    <property type="entry name" value="PROKAR_LIPOPROTEIN"/>
    <property type="match status" value="1"/>
</dbReference>
<evidence type="ECO:0000259" key="7">
    <source>
        <dbReference type="Pfam" id="PF07980"/>
    </source>
</evidence>
<dbReference type="AlphaFoldDB" id="A0A5J5II59"/>
<feature type="signal peptide" evidence="6">
    <location>
        <begin position="1"/>
        <end position="20"/>
    </location>
</feature>
<protein>
    <submittedName>
        <fullName evidence="9">RagB/SusD family nutrient uptake outer membrane protein</fullName>
    </submittedName>
</protein>
<comment type="similarity">
    <text evidence="2">Belongs to the SusD family.</text>
</comment>
<dbReference type="InterPro" id="IPR011990">
    <property type="entry name" value="TPR-like_helical_dom_sf"/>
</dbReference>
<comment type="subcellular location">
    <subcellularLocation>
        <location evidence="1">Cell outer membrane</location>
    </subcellularLocation>
</comment>
<dbReference type="InterPro" id="IPR033985">
    <property type="entry name" value="SusD-like_N"/>
</dbReference>
<keyword evidence="5" id="KW-0998">Cell outer membrane</keyword>
<feature type="domain" description="RagB/SusD" evidence="7">
    <location>
        <begin position="259"/>
        <end position="432"/>
    </location>
</feature>